<dbReference type="GO" id="GO:0003824">
    <property type="term" value="F:catalytic activity"/>
    <property type="evidence" value="ECO:0007669"/>
    <property type="project" value="InterPro"/>
</dbReference>
<gene>
    <name evidence="5" type="ORF">RSO01_32160</name>
</gene>
<feature type="domain" description="Amidase" evidence="4">
    <location>
        <begin position="26"/>
        <end position="449"/>
    </location>
</feature>
<dbReference type="OrthoDB" id="7245165at2"/>
<dbReference type="Pfam" id="PF01425">
    <property type="entry name" value="Amidase"/>
    <property type="match status" value="1"/>
</dbReference>
<dbReference type="EMBL" id="BKAJ01000054">
    <property type="protein sequence ID" value="GEP56050.1"/>
    <property type="molecule type" value="Genomic_DNA"/>
</dbReference>
<keyword evidence="6" id="KW-1185">Reference proteome</keyword>
<dbReference type="Gene3D" id="3.90.1300.10">
    <property type="entry name" value="Amidase signature (AS) domain"/>
    <property type="match status" value="1"/>
</dbReference>
<evidence type="ECO:0000259" key="4">
    <source>
        <dbReference type="Pfam" id="PF01425"/>
    </source>
</evidence>
<evidence type="ECO:0000256" key="1">
    <source>
        <dbReference type="ARBA" id="ARBA00003871"/>
    </source>
</evidence>
<evidence type="ECO:0000313" key="5">
    <source>
        <dbReference type="EMBL" id="GEP56050.1"/>
    </source>
</evidence>
<dbReference type="RefSeq" id="WP_147150130.1">
    <property type="nucleotide sequence ID" value="NZ_BKAJ01000054.1"/>
</dbReference>
<accession>A0A512NAT7</accession>
<dbReference type="InterPro" id="IPR036928">
    <property type="entry name" value="AS_sf"/>
</dbReference>
<proteinExistence type="inferred from homology"/>
<name>A0A512NAT7_9HYPH</name>
<dbReference type="Proteomes" id="UP000321058">
    <property type="component" value="Unassembled WGS sequence"/>
</dbReference>
<reference evidence="5 6" key="1">
    <citation type="submission" date="2019-07" db="EMBL/GenBank/DDBJ databases">
        <title>Whole genome shotgun sequence of Reyranella soli NBRC 108950.</title>
        <authorList>
            <person name="Hosoyama A."/>
            <person name="Uohara A."/>
            <person name="Ohji S."/>
            <person name="Ichikawa N."/>
        </authorList>
    </citation>
    <scope>NUCLEOTIDE SEQUENCE [LARGE SCALE GENOMIC DNA]</scope>
    <source>
        <strain evidence="5 6">NBRC 108950</strain>
    </source>
</reference>
<dbReference type="AlphaFoldDB" id="A0A512NAT7"/>
<sequence>MDDLFATHDALAVAQLVKARKLGKRELVDGTLARLRTLNGALNAITDFHEGALLERSVAWAGEGPFQGVPFVVKQLMADCAGTPTTLGSRFFAREPVAQADSAAIARMRRAGLVIVGRSNTSEFGLAPTTEPAFGGATLNPWRKGLSPGGSSGGSAAIVAARGLPMAHATDGGGSIRIPAALTGLFGLKPSRGRVSLAPIGETLAGAGAQLGVSISVRDSAALLDVIAGSEPGDPYTAPAAGSFLAATERAPGKLRVAFMRHPVGGGALDPTLVAAVESTAKLLEELGHEVEEAYPDYDASAAGMALGTVMAANTWTNIQIRATGRVPGPDDLEPVTRQAAEQGRTIGAHDYIRAVQTFHRTGRLLGAFFERYDILLSPTIARVSLPLGTVRMDGTPEAYQAGLAPMVAFTSVCNVAGVPAMSVPLAWTGDGLPIGLHFVGRFGAEEMLFSLAAELERARPWRDRRPTEGGIA</sequence>
<dbReference type="InterPro" id="IPR000120">
    <property type="entry name" value="Amidase"/>
</dbReference>
<dbReference type="SUPFAM" id="SSF75304">
    <property type="entry name" value="Amidase signature (AS) enzymes"/>
    <property type="match status" value="1"/>
</dbReference>
<dbReference type="InterPro" id="IPR023631">
    <property type="entry name" value="Amidase_dom"/>
</dbReference>
<evidence type="ECO:0000256" key="3">
    <source>
        <dbReference type="ARBA" id="ARBA00021874"/>
    </source>
</evidence>
<comment type="caution">
    <text evidence="5">The sequence shown here is derived from an EMBL/GenBank/DDBJ whole genome shotgun (WGS) entry which is preliminary data.</text>
</comment>
<dbReference type="PROSITE" id="PS00571">
    <property type="entry name" value="AMIDASES"/>
    <property type="match status" value="1"/>
</dbReference>
<dbReference type="PANTHER" id="PTHR11895">
    <property type="entry name" value="TRANSAMIDASE"/>
    <property type="match status" value="1"/>
</dbReference>
<evidence type="ECO:0000256" key="2">
    <source>
        <dbReference type="ARBA" id="ARBA00009199"/>
    </source>
</evidence>
<protein>
    <recommendedName>
        <fullName evidence="3">Indoleacetamide hydrolase</fullName>
    </recommendedName>
</protein>
<organism evidence="5 6">
    <name type="scientific">Reyranella soli</name>
    <dbReference type="NCBI Taxonomy" id="1230389"/>
    <lineage>
        <taxon>Bacteria</taxon>
        <taxon>Pseudomonadati</taxon>
        <taxon>Pseudomonadota</taxon>
        <taxon>Alphaproteobacteria</taxon>
        <taxon>Hyphomicrobiales</taxon>
        <taxon>Reyranellaceae</taxon>
        <taxon>Reyranella</taxon>
    </lineage>
</organism>
<dbReference type="InterPro" id="IPR020556">
    <property type="entry name" value="Amidase_CS"/>
</dbReference>
<comment type="function">
    <text evidence="1">Hydrolyzes indole-3-acetamide (IAM) into indole-3-acetic acid (IAA).</text>
</comment>
<dbReference type="PANTHER" id="PTHR11895:SF7">
    <property type="entry name" value="GLUTAMYL-TRNA(GLN) AMIDOTRANSFERASE SUBUNIT A, MITOCHONDRIAL"/>
    <property type="match status" value="1"/>
</dbReference>
<comment type="similarity">
    <text evidence="2">Belongs to the amidase family.</text>
</comment>
<evidence type="ECO:0000313" key="6">
    <source>
        <dbReference type="Proteomes" id="UP000321058"/>
    </source>
</evidence>